<accession>A0A2S6ZBX6</accession>
<comment type="caution">
    <text evidence="1">The sequence shown here is derived from an EMBL/GenBank/DDBJ whole genome shotgun (WGS) entry which is preliminary data.</text>
</comment>
<proteinExistence type="predicted"/>
<evidence type="ECO:0000313" key="2">
    <source>
        <dbReference type="Proteomes" id="UP000239898"/>
    </source>
</evidence>
<dbReference type="OrthoDB" id="9807902at2"/>
<evidence type="ECO:0000313" key="1">
    <source>
        <dbReference type="EMBL" id="PPT86760.1"/>
    </source>
</evidence>
<organism evidence="1 2">
    <name type="scientific">Xanthomonas theicola</name>
    <dbReference type="NCBI Taxonomy" id="56464"/>
    <lineage>
        <taxon>Bacteria</taxon>
        <taxon>Pseudomonadati</taxon>
        <taxon>Pseudomonadota</taxon>
        <taxon>Gammaproteobacteria</taxon>
        <taxon>Lysobacterales</taxon>
        <taxon>Lysobacteraceae</taxon>
        <taxon>Xanthomonas</taxon>
    </lineage>
</organism>
<sequence>MASAAAAVTGAQATAFNAAGLHPLTAQRFAAQNPGVRVYDAQRSVTAYPVSGELPNDGIQENIHRLDALHRRQLDEAMRETCELLQEVPEGRAALKRALDGAVQAQGAVHAFVDRLADGDTAKLLQELPLAAGRVQPLLAAKTVDAEG</sequence>
<dbReference type="AlphaFoldDB" id="A0A2S6ZBX6"/>
<name>A0A2S6ZBX6_9XANT</name>
<keyword evidence="2" id="KW-1185">Reference proteome</keyword>
<dbReference type="Pfam" id="PF26363">
    <property type="entry name" value="Phospholipase-like"/>
    <property type="match status" value="1"/>
</dbReference>
<gene>
    <name evidence="1" type="ORF">XthCFBP4691_15915</name>
</gene>
<dbReference type="Proteomes" id="UP000239898">
    <property type="component" value="Unassembled WGS sequence"/>
</dbReference>
<protein>
    <submittedName>
        <fullName evidence="1">Uncharacterized protein</fullName>
    </submittedName>
</protein>
<dbReference type="EMBL" id="MIGX01000100">
    <property type="protein sequence ID" value="PPT86760.1"/>
    <property type="molecule type" value="Genomic_DNA"/>
</dbReference>
<dbReference type="RefSeq" id="WP_128421309.1">
    <property type="nucleotide sequence ID" value="NZ_CP049017.1"/>
</dbReference>
<reference evidence="1 2" key="1">
    <citation type="submission" date="2016-08" db="EMBL/GenBank/DDBJ databases">
        <title>Evolution of the type three secretion system and type three effector repertoires in Xanthomonas.</title>
        <authorList>
            <person name="Merda D."/>
            <person name="Briand M."/>
            <person name="Bosis E."/>
            <person name="Rousseau C."/>
            <person name="Portier P."/>
            <person name="Jacques M.-A."/>
            <person name="Fischer-Le Saux M."/>
        </authorList>
    </citation>
    <scope>NUCLEOTIDE SEQUENCE [LARGE SCALE GENOMIC DNA]</scope>
    <source>
        <strain evidence="1 2">CFBP 4691</strain>
    </source>
</reference>